<evidence type="ECO:0000256" key="1">
    <source>
        <dbReference type="SAM" id="MobiDB-lite"/>
    </source>
</evidence>
<evidence type="ECO:0000313" key="3">
    <source>
        <dbReference type="Proteomes" id="UP001527925"/>
    </source>
</evidence>
<keyword evidence="3" id="KW-1185">Reference proteome</keyword>
<reference evidence="2 3" key="1">
    <citation type="submission" date="2023-09" db="EMBL/GenBank/DDBJ databases">
        <title>Pangenome analysis of Batrachochytrium dendrobatidis and related Chytrids.</title>
        <authorList>
            <person name="Yacoub M.N."/>
            <person name="Stajich J.E."/>
            <person name="James T.Y."/>
        </authorList>
    </citation>
    <scope>NUCLEOTIDE SEQUENCE [LARGE SCALE GENOMIC DNA]</scope>
    <source>
        <strain evidence="2 3">JEL0888</strain>
    </source>
</reference>
<gene>
    <name evidence="2" type="ORF">HK105_200928</name>
</gene>
<organism evidence="2 3">
    <name type="scientific">Polyrhizophydium stewartii</name>
    <dbReference type="NCBI Taxonomy" id="2732419"/>
    <lineage>
        <taxon>Eukaryota</taxon>
        <taxon>Fungi</taxon>
        <taxon>Fungi incertae sedis</taxon>
        <taxon>Chytridiomycota</taxon>
        <taxon>Chytridiomycota incertae sedis</taxon>
        <taxon>Chytridiomycetes</taxon>
        <taxon>Rhizophydiales</taxon>
        <taxon>Rhizophydiales incertae sedis</taxon>
        <taxon>Polyrhizophydium</taxon>
    </lineage>
</organism>
<feature type="compositionally biased region" description="Low complexity" evidence="1">
    <location>
        <begin position="72"/>
        <end position="86"/>
    </location>
</feature>
<evidence type="ECO:0000313" key="2">
    <source>
        <dbReference type="EMBL" id="KAL2919285.1"/>
    </source>
</evidence>
<comment type="caution">
    <text evidence="2">The sequence shown here is derived from an EMBL/GenBank/DDBJ whole genome shotgun (WGS) entry which is preliminary data.</text>
</comment>
<protein>
    <submittedName>
        <fullName evidence="2">Uncharacterized protein</fullName>
    </submittedName>
</protein>
<sequence length="268" mass="27578">MSRPPPGGHSSISLGGDAPAPVRPSGRRGPAPSSIVFGDDSTPAPTPATPPRRSNHESSLVFGDDVSSAVDSTSPATARGAAASAPLVGSSRRPVTPTRAHPPGGQSSISLGSDDDRRAVSPSPSRRVATGILPTPEPGPLRTGRRIVGGGQHTSSIVFGQDSAEAAPAAEHHPHHHGAGKPSAFASSISFGDDESVFSAGSDDDNGGRRSRRPGRKQFVAEAHHQSKFHEFAGFSEPLQGKDEEDGKRIDPTQMAPAGQRSGKHGVY</sequence>
<feature type="region of interest" description="Disordered" evidence="1">
    <location>
        <begin position="1"/>
        <end position="268"/>
    </location>
</feature>
<feature type="compositionally biased region" description="Basic and acidic residues" evidence="1">
    <location>
        <begin position="222"/>
        <end position="231"/>
    </location>
</feature>
<name>A0ABR4NID8_9FUNG</name>
<feature type="compositionally biased region" description="Low complexity" evidence="1">
    <location>
        <begin position="120"/>
        <end position="129"/>
    </location>
</feature>
<dbReference type="EMBL" id="JADGIZ020000003">
    <property type="protein sequence ID" value="KAL2919285.1"/>
    <property type="molecule type" value="Genomic_DNA"/>
</dbReference>
<dbReference type="Proteomes" id="UP001527925">
    <property type="component" value="Unassembled WGS sequence"/>
</dbReference>
<feature type="compositionally biased region" description="Basic and acidic residues" evidence="1">
    <location>
        <begin position="240"/>
        <end position="251"/>
    </location>
</feature>
<proteinExistence type="predicted"/>
<accession>A0ABR4NID8</accession>